<proteinExistence type="predicted"/>
<name>A0A481YY71_9VIRU</name>
<accession>A0A481YY71</accession>
<organism evidence="1">
    <name type="scientific">Marseillevirus LCMAC202</name>
    <dbReference type="NCBI Taxonomy" id="2506606"/>
    <lineage>
        <taxon>Viruses</taxon>
        <taxon>Varidnaviria</taxon>
        <taxon>Bamfordvirae</taxon>
        <taxon>Nucleocytoviricota</taxon>
        <taxon>Megaviricetes</taxon>
        <taxon>Pimascovirales</taxon>
        <taxon>Pimascovirales incertae sedis</taxon>
        <taxon>Marseilleviridae</taxon>
    </lineage>
</organism>
<evidence type="ECO:0000313" key="1">
    <source>
        <dbReference type="EMBL" id="QBK87861.1"/>
    </source>
</evidence>
<sequence length="142" mass="16729">MCRLLKPSRLPNRALLYKNENIVNSPVQIKMRTLAYTFLDMTPSECKKERQRRKKIIKAHSSECTCEICIYCDWPFNLTDDDLTGFQAWRTHDLPDQGIFSQSDLRDMLKKYTQEDRYLEASLIARLLDEMYSDGLICVFCC</sequence>
<gene>
    <name evidence="1" type="ORF">LCMAC202_02220</name>
</gene>
<dbReference type="EMBL" id="MK500370">
    <property type="protein sequence ID" value="QBK87861.1"/>
    <property type="molecule type" value="Genomic_DNA"/>
</dbReference>
<protein>
    <submittedName>
        <fullName evidence="1">Uncharacterized protein</fullName>
    </submittedName>
</protein>
<reference evidence="1" key="1">
    <citation type="journal article" date="2019" name="MBio">
        <title>Virus Genomes from Deep Sea Sediments Expand the Ocean Megavirome and Support Independent Origins of Viral Gigantism.</title>
        <authorList>
            <person name="Backstrom D."/>
            <person name="Yutin N."/>
            <person name="Jorgensen S.L."/>
            <person name="Dharamshi J."/>
            <person name="Homa F."/>
            <person name="Zaremba-Niedwiedzka K."/>
            <person name="Spang A."/>
            <person name="Wolf Y.I."/>
            <person name="Koonin E.V."/>
            <person name="Ettema T.J."/>
        </authorList>
    </citation>
    <scope>NUCLEOTIDE SEQUENCE</scope>
</reference>